<proteinExistence type="predicted"/>
<organism evidence="1 2">
    <name type="scientific">Penicillium argentinense</name>
    <dbReference type="NCBI Taxonomy" id="1131581"/>
    <lineage>
        <taxon>Eukaryota</taxon>
        <taxon>Fungi</taxon>
        <taxon>Dikarya</taxon>
        <taxon>Ascomycota</taxon>
        <taxon>Pezizomycotina</taxon>
        <taxon>Eurotiomycetes</taxon>
        <taxon>Eurotiomycetidae</taxon>
        <taxon>Eurotiales</taxon>
        <taxon>Aspergillaceae</taxon>
        <taxon>Penicillium</taxon>
    </lineage>
</organism>
<dbReference type="RefSeq" id="XP_056478090.1">
    <property type="nucleotide sequence ID" value="XM_056615118.1"/>
</dbReference>
<keyword evidence="2" id="KW-1185">Reference proteome</keyword>
<comment type="caution">
    <text evidence="1">The sequence shown here is derived from an EMBL/GenBank/DDBJ whole genome shotgun (WGS) entry which is preliminary data.</text>
</comment>
<name>A0A9W9KKE8_9EURO</name>
<gene>
    <name evidence="1" type="ORF">N7532_002624</name>
</gene>
<sequence length="221" mass="24761">MEEPSESVLGDPHLLSALNKLVEGAAELKQLIEKSNNKASRNVDGSYNGLGVGVVQNGHGNQPTALTTLRLGPADPVPDWLQREFIKKAPCMKRLQELKGAFRGHMFSLQAIFLHGIHEHQPTGKRKYYHGDGSDQWLERYKKFSEKIFRAWPPAFGDVDGAEEIFKWGGDFIESKTTVLVTTDLSGVSNRVSFWVASDELEPCKERNALRPPSLMYILKL</sequence>
<evidence type="ECO:0000313" key="2">
    <source>
        <dbReference type="Proteomes" id="UP001149074"/>
    </source>
</evidence>
<dbReference type="Proteomes" id="UP001149074">
    <property type="component" value="Unassembled WGS sequence"/>
</dbReference>
<accession>A0A9W9KKE8</accession>
<reference evidence="1" key="1">
    <citation type="submission" date="2022-11" db="EMBL/GenBank/DDBJ databases">
        <authorList>
            <person name="Petersen C."/>
        </authorList>
    </citation>
    <scope>NUCLEOTIDE SEQUENCE</scope>
    <source>
        <strain evidence="1">IBT 30761</strain>
    </source>
</reference>
<protein>
    <submittedName>
        <fullName evidence="1">Uncharacterized protein</fullName>
    </submittedName>
</protein>
<dbReference type="AlphaFoldDB" id="A0A9W9KKE8"/>
<dbReference type="GeneID" id="81354097"/>
<dbReference type="EMBL" id="JAPQKI010000003">
    <property type="protein sequence ID" value="KAJ5109979.1"/>
    <property type="molecule type" value="Genomic_DNA"/>
</dbReference>
<evidence type="ECO:0000313" key="1">
    <source>
        <dbReference type="EMBL" id="KAJ5109979.1"/>
    </source>
</evidence>
<reference evidence="1" key="2">
    <citation type="journal article" date="2023" name="IMA Fungus">
        <title>Comparative genomic study of the Penicillium genus elucidates a diverse pangenome and 15 lateral gene transfer events.</title>
        <authorList>
            <person name="Petersen C."/>
            <person name="Sorensen T."/>
            <person name="Nielsen M.R."/>
            <person name="Sondergaard T.E."/>
            <person name="Sorensen J.L."/>
            <person name="Fitzpatrick D.A."/>
            <person name="Frisvad J.C."/>
            <person name="Nielsen K.L."/>
        </authorList>
    </citation>
    <scope>NUCLEOTIDE SEQUENCE</scope>
    <source>
        <strain evidence="1">IBT 30761</strain>
    </source>
</reference>